<reference evidence="9 10" key="1">
    <citation type="submission" date="2015-12" db="EMBL/GenBank/DDBJ databases">
        <title>Dictyostelia acquired genes for synthesis and detection of signals that induce cell-type specialization by lateral gene transfer from prokaryotes.</title>
        <authorList>
            <person name="Gloeckner G."/>
            <person name="Schaap P."/>
        </authorList>
    </citation>
    <scope>NUCLEOTIDE SEQUENCE [LARGE SCALE GENOMIC DNA]</scope>
    <source>
        <strain evidence="9 10">TK</strain>
    </source>
</reference>
<dbReference type="AlphaFoldDB" id="A0A151ZFT1"/>
<evidence type="ECO:0000259" key="8">
    <source>
        <dbReference type="PROSITE" id="PS50056"/>
    </source>
</evidence>
<dbReference type="OrthoDB" id="2017893at2759"/>
<comment type="similarity">
    <text evidence="1">Belongs to the protein-tyrosine phosphatase family. Non-receptor class dual specificity subfamily.</text>
</comment>
<evidence type="ECO:0000256" key="3">
    <source>
        <dbReference type="ARBA" id="ARBA00022801"/>
    </source>
</evidence>
<dbReference type="InterPro" id="IPR000340">
    <property type="entry name" value="Dual-sp_phosphatase_cat-dom"/>
</dbReference>
<dbReference type="InterPro" id="IPR029021">
    <property type="entry name" value="Prot-tyrosine_phosphatase-like"/>
</dbReference>
<dbReference type="SUPFAM" id="SSF52799">
    <property type="entry name" value="(Phosphotyrosine protein) phosphatases II"/>
    <property type="match status" value="1"/>
</dbReference>
<dbReference type="EC" id="3.1.3.48" evidence="2"/>
<evidence type="ECO:0000256" key="5">
    <source>
        <dbReference type="PIRSR" id="PIRSR000941-50"/>
    </source>
</evidence>
<feature type="region of interest" description="Disordered" evidence="6">
    <location>
        <begin position="156"/>
        <end position="186"/>
    </location>
</feature>
<feature type="compositionally biased region" description="Acidic residues" evidence="6">
    <location>
        <begin position="173"/>
        <end position="185"/>
    </location>
</feature>
<feature type="region of interest" description="Disordered" evidence="6">
    <location>
        <begin position="214"/>
        <end position="256"/>
    </location>
</feature>
<organism evidence="9 10">
    <name type="scientific">Tieghemostelium lacteum</name>
    <name type="common">Slime mold</name>
    <name type="synonym">Dictyostelium lacteum</name>
    <dbReference type="NCBI Taxonomy" id="361077"/>
    <lineage>
        <taxon>Eukaryota</taxon>
        <taxon>Amoebozoa</taxon>
        <taxon>Evosea</taxon>
        <taxon>Eumycetozoa</taxon>
        <taxon>Dictyostelia</taxon>
        <taxon>Dictyosteliales</taxon>
        <taxon>Raperosteliaceae</taxon>
        <taxon>Tieghemostelium</taxon>
    </lineage>
</organism>
<dbReference type="PROSITE" id="PS50056">
    <property type="entry name" value="TYR_PHOSPHATASE_2"/>
    <property type="match status" value="1"/>
</dbReference>
<keyword evidence="4" id="KW-0904">Protein phosphatase</keyword>
<evidence type="ECO:0000256" key="4">
    <source>
        <dbReference type="ARBA" id="ARBA00022912"/>
    </source>
</evidence>
<dbReference type="OMA" id="FAWQGMQ"/>
<sequence>MKVSASRSILTMYQQQHDCHKIFPGFYIGSVSAVNRETLDTFHISHVISVINDYKPRWTKMYKYLVLNVMDMEEENIEQYFEETFKFIEKGREEGAVLVHCQAGISRSASICIAYCIRKLKITYEDAHGIVQDARSIIYPNEGFIKQLQAYEHKIRGTKPPSQAKPTGPLEIESIDSSDSSEDSLDQQQIKFENKFRYTCRRCSKELFLDSDIESHEQGEGQSSFNWNKRDHKPNNKQQQGQNSITEDQEEGEEEPEKIACTSYFLNVNNEFVLTQTANGENGGKIICDNPNCKEKIGSWCWSGDKCSCGTWITPFFQVPKTRVDEKPLKNEIVFVNKMKVQSEKVE</sequence>
<dbReference type="GO" id="GO:0005634">
    <property type="term" value="C:nucleus"/>
    <property type="evidence" value="ECO:0007669"/>
    <property type="project" value="TreeGrafter"/>
</dbReference>
<dbReference type="InterPro" id="IPR016278">
    <property type="entry name" value="DUSP12"/>
</dbReference>
<dbReference type="PANTHER" id="PTHR45848">
    <property type="entry name" value="DUAL SPECIFICITY PROTEIN PHOSPHATASE 12 FAMILY MEMBER"/>
    <property type="match status" value="1"/>
</dbReference>
<feature type="compositionally biased region" description="Polar residues" evidence="6">
    <location>
        <begin position="236"/>
        <end position="246"/>
    </location>
</feature>
<dbReference type="GO" id="GO:0008138">
    <property type="term" value="F:protein tyrosine/serine/threonine phosphatase activity"/>
    <property type="evidence" value="ECO:0007669"/>
    <property type="project" value="InterPro"/>
</dbReference>
<evidence type="ECO:0000256" key="6">
    <source>
        <dbReference type="SAM" id="MobiDB-lite"/>
    </source>
</evidence>
<dbReference type="InterPro" id="IPR016130">
    <property type="entry name" value="Tyr_Pase_AS"/>
</dbReference>
<dbReference type="STRING" id="361077.A0A151ZFT1"/>
<feature type="active site" description="Phosphocysteine intermediate" evidence="5">
    <location>
        <position position="101"/>
    </location>
</feature>
<dbReference type="EMBL" id="LODT01000028">
    <property type="protein sequence ID" value="KYQ92826.1"/>
    <property type="molecule type" value="Genomic_DNA"/>
</dbReference>
<feature type="domain" description="Tyrosine-protein phosphatase" evidence="7">
    <location>
        <begin position="17"/>
        <end position="157"/>
    </location>
</feature>
<dbReference type="SMART" id="SM00195">
    <property type="entry name" value="DSPc"/>
    <property type="match status" value="1"/>
</dbReference>
<dbReference type="CDD" id="cd14498">
    <property type="entry name" value="DSP"/>
    <property type="match status" value="1"/>
</dbReference>
<dbReference type="Gene3D" id="3.90.190.10">
    <property type="entry name" value="Protein tyrosine phosphatase superfamily"/>
    <property type="match status" value="1"/>
</dbReference>
<keyword evidence="10" id="KW-1185">Reference proteome</keyword>
<evidence type="ECO:0000313" key="10">
    <source>
        <dbReference type="Proteomes" id="UP000076078"/>
    </source>
</evidence>
<dbReference type="GO" id="GO:0004725">
    <property type="term" value="F:protein tyrosine phosphatase activity"/>
    <property type="evidence" value="ECO:0007669"/>
    <property type="project" value="UniProtKB-EC"/>
</dbReference>
<gene>
    <name evidence="9" type="ORF">DLAC_05411</name>
</gene>
<dbReference type="PROSITE" id="PS00383">
    <property type="entry name" value="TYR_PHOSPHATASE_1"/>
    <property type="match status" value="1"/>
</dbReference>
<comment type="caution">
    <text evidence="9">The sequence shown here is derived from an EMBL/GenBank/DDBJ whole genome shotgun (WGS) entry which is preliminary data.</text>
</comment>
<dbReference type="Pfam" id="PF00782">
    <property type="entry name" value="DSPc"/>
    <property type="match status" value="1"/>
</dbReference>
<keyword evidence="3" id="KW-0378">Hydrolase</keyword>
<protein>
    <recommendedName>
        <fullName evidence="2">protein-tyrosine-phosphatase</fullName>
        <ecNumber evidence="2">3.1.3.48</ecNumber>
    </recommendedName>
</protein>
<evidence type="ECO:0000313" key="9">
    <source>
        <dbReference type="EMBL" id="KYQ92826.1"/>
    </source>
</evidence>
<dbReference type="Proteomes" id="UP000076078">
    <property type="component" value="Unassembled WGS sequence"/>
</dbReference>
<dbReference type="PANTHER" id="PTHR45848:SF4">
    <property type="entry name" value="DUAL SPECIFICITY PROTEIN PHOSPHATASE 12"/>
    <property type="match status" value="1"/>
</dbReference>
<evidence type="ECO:0000256" key="2">
    <source>
        <dbReference type="ARBA" id="ARBA00013064"/>
    </source>
</evidence>
<dbReference type="PROSITE" id="PS50054">
    <property type="entry name" value="TYR_PHOSPHATASE_DUAL"/>
    <property type="match status" value="1"/>
</dbReference>
<evidence type="ECO:0000256" key="1">
    <source>
        <dbReference type="ARBA" id="ARBA00008601"/>
    </source>
</evidence>
<feature type="domain" description="Tyrosine specific protein phosphatases" evidence="8">
    <location>
        <begin position="78"/>
        <end position="135"/>
    </location>
</feature>
<dbReference type="InterPro" id="IPR000387">
    <property type="entry name" value="Tyr_Pase_dom"/>
</dbReference>
<feature type="compositionally biased region" description="Acidic residues" evidence="6">
    <location>
        <begin position="247"/>
        <end position="256"/>
    </location>
</feature>
<dbReference type="InParanoid" id="A0A151ZFT1"/>
<name>A0A151ZFT1_TIELA</name>
<dbReference type="InterPro" id="IPR020422">
    <property type="entry name" value="TYR_PHOSPHATASE_DUAL_dom"/>
</dbReference>
<evidence type="ECO:0000259" key="7">
    <source>
        <dbReference type="PROSITE" id="PS50054"/>
    </source>
</evidence>
<dbReference type="PIRSF" id="PIRSF000941">
    <property type="entry name" value="DUSP12"/>
    <property type="match status" value="1"/>
</dbReference>
<accession>A0A151ZFT1</accession>
<dbReference type="FunCoup" id="A0A151ZFT1">
    <property type="interactions" value="582"/>
</dbReference>
<proteinExistence type="inferred from homology"/>